<dbReference type="Proteomes" id="UP000198858">
    <property type="component" value="Chromosome I"/>
</dbReference>
<reference evidence="1 2" key="1">
    <citation type="submission" date="2016-10" db="EMBL/GenBank/DDBJ databases">
        <authorList>
            <person name="Varghese N."/>
            <person name="Submissions S."/>
        </authorList>
    </citation>
    <scope>NUCLEOTIDE SEQUENCE [LARGE SCALE GENOMIC DNA]</scope>
    <source>
        <strain evidence="1 2">Mar_2010_102</strain>
    </source>
</reference>
<evidence type="ECO:0000313" key="2">
    <source>
        <dbReference type="Proteomes" id="UP000198858"/>
    </source>
</evidence>
<dbReference type="EMBL" id="LT629745">
    <property type="protein sequence ID" value="SDS24008.1"/>
    <property type="molecule type" value="Genomic_DNA"/>
</dbReference>
<protein>
    <submittedName>
        <fullName evidence="1">Uncharacterized protein</fullName>
    </submittedName>
</protein>
<organism evidence="1 2">
    <name type="scientific">Christiangramia echinicola</name>
    <dbReference type="NCBI Taxonomy" id="279359"/>
    <lineage>
        <taxon>Bacteria</taxon>
        <taxon>Pseudomonadati</taxon>
        <taxon>Bacteroidota</taxon>
        <taxon>Flavobacteriia</taxon>
        <taxon>Flavobacteriales</taxon>
        <taxon>Flavobacteriaceae</taxon>
        <taxon>Christiangramia</taxon>
    </lineage>
</organism>
<accession>A0A1H1QKK5</accession>
<gene>
    <name evidence="1" type="ORF">SAMN04488552_2544</name>
</gene>
<proteinExistence type="predicted"/>
<evidence type="ECO:0000313" key="1">
    <source>
        <dbReference type="EMBL" id="SDS24008.1"/>
    </source>
</evidence>
<name>A0A1H1QKK5_9FLAO</name>
<sequence length="29" mass="3589">MVIIHCDFIYRVKKLDEENIFMNVVRSYL</sequence>
<keyword evidence="2" id="KW-1185">Reference proteome</keyword>
<dbReference type="AlphaFoldDB" id="A0A1H1QKK5"/>